<protein>
    <recommendedName>
        <fullName evidence="3">RNase III domain-containing protein</fullName>
    </recommendedName>
</protein>
<dbReference type="GO" id="GO:0006364">
    <property type="term" value="P:rRNA processing"/>
    <property type="evidence" value="ECO:0007669"/>
    <property type="project" value="TreeGrafter"/>
</dbReference>
<dbReference type="Gene3D" id="3.30.160.20">
    <property type="match status" value="1"/>
</dbReference>
<dbReference type="RefSeq" id="XP_064703990.1">
    <property type="nucleotide sequence ID" value="XM_064849287.1"/>
</dbReference>
<dbReference type="GO" id="GO:0034475">
    <property type="term" value="P:U4 snRNA 3'-end processing"/>
    <property type="evidence" value="ECO:0007669"/>
    <property type="project" value="TreeGrafter"/>
</dbReference>
<keyword evidence="1" id="KW-0694">RNA-binding</keyword>
<proteinExistence type="predicted"/>
<sequence length="303" mass="33036">MGDRPPKRPAYDHYGRDRDYPRKKPRHQNQGSSPFAQPAPSVPQVILGDNFPPAPEIDSKYSEIVFIHPSAAAKDSNAANSGSYDRLEFLGDAYLEVIASELIFDRFANLPAGRMSQVRESLVKNESLAKLTEAYGWDKRIKNAVNLSRESPQAWVKIKGDVCEAYVAAVVLSSKGGLQVAKAWLQTIWASALDSVAARAPASDQSKVELSKRIAGKGAKISYVDDKPPIVHKGQGVETYFVGVYLTGWGWDNQFLGNGKGLSRNAAGQEAAAAAINNKPLIDDIMAKRRAILDEKKKGGINE</sequence>
<dbReference type="PROSITE" id="PS00517">
    <property type="entry name" value="RNASE_3_1"/>
    <property type="match status" value="1"/>
</dbReference>
<name>A0AAV9N343_9EURO</name>
<dbReference type="CDD" id="cd00593">
    <property type="entry name" value="RIBOc"/>
    <property type="match status" value="1"/>
</dbReference>
<evidence type="ECO:0000256" key="1">
    <source>
        <dbReference type="ARBA" id="ARBA00022884"/>
    </source>
</evidence>
<dbReference type="GeneID" id="89973897"/>
<evidence type="ECO:0000313" key="4">
    <source>
        <dbReference type="EMBL" id="KAK5048631.1"/>
    </source>
</evidence>
<dbReference type="Gene3D" id="1.10.1520.10">
    <property type="entry name" value="Ribonuclease III domain"/>
    <property type="match status" value="1"/>
</dbReference>
<evidence type="ECO:0000259" key="3">
    <source>
        <dbReference type="PROSITE" id="PS50142"/>
    </source>
</evidence>
<dbReference type="Proteomes" id="UP001358417">
    <property type="component" value="Unassembled WGS sequence"/>
</dbReference>
<dbReference type="SUPFAM" id="SSF54768">
    <property type="entry name" value="dsRNA-binding domain-like"/>
    <property type="match status" value="1"/>
</dbReference>
<evidence type="ECO:0000313" key="5">
    <source>
        <dbReference type="Proteomes" id="UP001358417"/>
    </source>
</evidence>
<dbReference type="Pfam" id="PF00636">
    <property type="entry name" value="Ribonuclease_3"/>
    <property type="match status" value="1"/>
</dbReference>
<dbReference type="SUPFAM" id="SSF69065">
    <property type="entry name" value="RNase III domain-like"/>
    <property type="match status" value="1"/>
</dbReference>
<dbReference type="GO" id="GO:0006369">
    <property type="term" value="P:termination of RNA polymerase II transcription"/>
    <property type="evidence" value="ECO:0007669"/>
    <property type="project" value="TreeGrafter"/>
</dbReference>
<organism evidence="4 5">
    <name type="scientific">Exophiala bonariae</name>
    <dbReference type="NCBI Taxonomy" id="1690606"/>
    <lineage>
        <taxon>Eukaryota</taxon>
        <taxon>Fungi</taxon>
        <taxon>Dikarya</taxon>
        <taxon>Ascomycota</taxon>
        <taxon>Pezizomycotina</taxon>
        <taxon>Eurotiomycetes</taxon>
        <taxon>Chaetothyriomycetidae</taxon>
        <taxon>Chaetothyriales</taxon>
        <taxon>Herpotrichiellaceae</taxon>
        <taxon>Exophiala</taxon>
    </lineage>
</organism>
<feature type="domain" description="RNase III" evidence="3">
    <location>
        <begin position="47"/>
        <end position="175"/>
    </location>
</feature>
<dbReference type="AlphaFoldDB" id="A0AAV9N343"/>
<keyword evidence="5" id="KW-1185">Reference proteome</keyword>
<dbReference type="PANTHER" id="PTHR11207">
    <property type="entry name" value="RIBONUCLEASE III"/>
    <property type="match status" value="1"/>
</dbReference>
<dbReference type="SMART" id="SM00535">
    <property type="entry name" value="RIBOc"/>
    <property type="match status" value="1"/>
</dbReference>
<accession>A0AAV9N343</accession>
<dbReference type="PANTHER" id="PTHR11207:SF0">
    <property type="entry name" value="RIBONUCLEASE 3"/>
    <property type="match status" value="1"/>
</dbReference>
<dbReference type="PROSITE" id="PS50142">
    <property type="entry name" value="RNASE_3_2"/>
    <property type="match status" value="1"/>
</dbReference>
<dbReference type="GO" id="GO:0003723">
    <property type="term" value="F:RNA binding"/>
    <property type="evidence" value="ECO:0007669"/>
    <property type="project" value="UniProtKB-KW"/>
</dbReference>
<gene>
    <name evidence="4" type="ORF">LTR84_005722</name>
</gene>
<dbReference type="InterPro" id="IPR000999">
    <property type="entry name" value="RNase_III_dom"/>
</dbReference>
<dbReference type="GO" id="GO:0004525">
    <property type="term" value="F:ribonuclease III activity"/>
    <property type="evidence" value="ECO:0007669"/>
    <property type="project" value="InterPro"/>
</dbReference>
<feature type="region of interest" description="Disordered" evidence="2">
    <location>
        <begin position="1"/>
        <end position="49"/>
    </location>
</feature>
<comment type="caution">
    <text evidence="4">The sequence shown here is derived from an EMBL/GenBank/DDBJ whole genome shotgun (WGS) entry which is preliminary data.</text>
</comment>
<evidence type="ECO:0000256" key="2">
    <source>
        <dbReference type="SAM" id="MobiDB-lite"/>
    </source>
</evidence>
<dbReference type="EMBL" id="JAVRRD010000021">
    <property type="protein sequence ID" value="KAK5048631.1"/>
    <property type="molecule type" value="Genomic_DNA"/>
</dbReference>
<feature type="compositionally biased region" description="Basic and acidic residues" evidence="2">
    <location>
        <begin position="1"/>
        <end position="22"/>
    </location>
</feature>
<dbReference type="GO" id="GO:0005654">
    <property type="term" value="C:nucleoplasm"/>
    <property type="evidence" value="ECO:0007669"/>
    <property type="project" value="TreeGrafter"/>
</dbReference>
<reference evidence="4 5" key="1">
    <citation type="submission" date="2023-08" db="EMBL/GenBank/DDBJ databases">
        <title>Black Yeasts Isolated from many extreme environments.</title>
        <authorList>
            <person name="Coleine C."/>
            <person name="Stajich J.E."/>
            <person name="Selbmann L."/>
        </authorList>
    </citation>
    <scope>NUCLEOTIDE SEQUENCE [LARGE SCALE GENOMIC DNA]</scope>
    <source>
        <strain evidence="4 5">CCFEE 5792</strain>
    </source>
</reference>
<dbReference type="InterPro" id="IPR036389">
    <property type="entry name" value="RNase_III_sf"/>
</dbReference>